<dbReference type="EMBL" id="LPDO01000022">
    <property type="protein sequence ID" value="KVT60225.1"/>
    <property type="molecule type" value="Genomic_DNA"/>
</dbReference>
<evidence type="ECO:0008006" key="4">
    <source>
        <dbReference type="Google" id="ProtNLM"/>
    </source>
</evidence>
<reference evidence="2 3" key="1">
    <citation type="submission" date="2015-11" db="EMBL/GenBank/DDBJ databases">
        <title>Expanding the genomic diversity of Burkholderia species for the development of highly accurate diagnostics.</title>
        <authorList>
            <person name="Sahl J."/>
            <person name="Keim P."/>
            <person name="Wagner D."/>
        </authorList>
    </citation>
    <scope>NUCLEOTIDE SEQUENCE [LARGE SCALE GENOMIC DNA]</scope>
    <source>
        <strain evidence="2 3">MSMB1137WGS</strain>
    </source>
</reference>
<accession>A0AAW3NJM4</accession>
<organism evidence="2 3">
    <name type="scientific">Burkholderia ubonensis</name>
    <dbReference type="NCBI Taxonomy" id="101571"/>
    <lineage>
        <taxon>Bacteria</taxon>
        <taxon>Pseudomonadati</taxon>
        <taxon>Pseudomonadota</taxon>
        <taxon>Betaproteobacteria</taxon>
        <taxon>Burkholderiales</taxon>
        <taxon>Burkholderiaceae</taxon>
        <taxon>Burkholderia</taxon>
        <taxon>Burkholderia cepacia complex</taxon>
    </lineage>
</organism>
<comment type="caution">
    <text evidence="2">The sequence shown here is derived from an EMBL/GenBank/DDBJ whole genome shotgun (WGS) entry which is preliminary data.</text>
</comment>
<evidence type="ECO:0000313" key="3">
    <source>
        <dbReference type="Proteomes" id="UP000056732"/>
    </source>
</evidence>
<feature type="signal peptide" evidence="1">
    <location>
        <begin position="1"/>
        <end position="30"/>
    </location>
</feature>
<proteinExistence type="predicted"/>
<name>A0AAW3NJM4_9BURK</name>
<evidence type="ECO:0000256" key="1">
    <source>
        <dbReference type="SAM" id="SignalP"/>
    </source>
</evidence>
<dbReference type="SUPFAM" id="SSF56935">
    <property type="entry name" value="Porins"/>
    <property type="match status" value="1"/>
</dbReference>
<protein>
    <recommendedName>
        <fullName evidence="4">Lipoprotein</fullName>
    </recommendedName>
</protein>
<keyword evidence="1" id="KW-0732">Signal</keyword>
<dbReference type="AlphaFoldDB" id="A0AAW3NJM4"/>
<dbReference type="RefSeq" id="WP_059926039.1">
    <property type="nucleotide sequence ID" value="NZ_LPDO01000022.1"/>
</dbReference>
<gene>
    <name evidence="2" type="ORF">WK53_24965</name>
</gene>
<evidence type="ECO:0000313" key="2">
    <source>
        <dbReference type="EMBL" id="KVT60225.1"/>
    </source>
</evidence>
<dbReference type="Proteomes" id="UP000056732">
    <property type="component" value="Unassembled WGS sequence"/>
</dbReference>
<feature type="chain" id="PRO_5043487023" description="Lipoprotein" evidence="1">
    <location>
        <begin position="31"/>
        <end position="355"/>
    </location>
</feature>
<sequence length="355" mass="37411">MRIESKKTVDAALAALVCVTSLTLPTAARACATCGCSLSTDAAMGYSAMPGWRISLDYTFLPQNQLRSGTSAVSPTVPAAINAAGGSQEVEHQTINRYWNLGINYSPNPKWSFGAIVPFVDRGHSTYGNATPDQLTSDNLSGVTSKGLGDIKLIVSYQGFLPTHNLGVQLGVKLPTGKYGGQNVLTGATAGRSPVFFSSGPNSAGGQALDASLQPGTGSTDVIVGAYYYQPVSQNFDAFVNGQFQSAVIENLHGLGQDYRPGNLATVSVGLRYEENPRIVPQLQINVTRKSADQGALADTANTAGTAVYLSPGVTVNVVKNLNVYAFVQKSLYSRLSGYQLFPRWSGTVGASYAF</sequence>